<evidence type="ECO:0000313" key="2">
    <source>
        <dbReference type="Proteomes" id="UP000050761"/>
    </source>
</evidence>
<dbReference type="EMBL" id="UZAH01037099">
    <property type="protein sequence ID" value="VDP48167.1"/>
    <property type="molecule type" value="Genomic_DNA"/>
</dbReference>
<evidence type="ECO:0000313" key="3">
    <source>
        <dbReference type="WBParaSite" id="HPBE_0002494101-mRNA-1"/>
    </source>
</evidence>
<sequence>MSQVAFGAVLEEQETQVNPCPTCVRRQHIRDDYRRQIDEVDRHLCELAAQSVSLQNRMEHERTIFRYKVNEAVQSGLESLRAECNFLFFAYGGAAVPSFASPPVEEFSD</sequence>
<name>A0A183GQH1_HELPZ</name>
<accession>A0A3P8D9H0</accession>
<dbReference type="WBParaSite" id="HPBE_0002494101-mRNA-1">
    <property type="protein sequence ID" value="HPBE_0002494101-mRNA-1"/>
    <property type="gene ID" value="HPBE_0002494101"/>
</dbReference>
<dbReference type="AlphaFoldDB" id="A0A183GQH1"/>
<proteinExistence type="predicted"/>
<accession>A0A183GQH1</accession>
<dbReference type="Proteomes" id="UP000050761">
    <property type="component" value="Unassembled WGS sequence"/>
</dbReference>
<gene>
    <name evidence="1" type="ORF">HPBE_LOCUS24940</name>
</gene>
<reference evidence="3" key="2">
    <citation type="submission" date="2019-09" db="UniProtKB">
        <authorList>
            <consortium name="WormBaseParasite"/>
        </authorList>
    </citation>
    <scope>IDENTIFICATION</scope>
</reference>
<reference evidence="1 2" key="1">
    <citation type="submission" date="2018-11" db="EMBL/GenBank/DDBJ databases">
        <authorList>
            <consortium name="Pathogen Informatics"/>
        </authorList>
    </citation>
    <scope>NUCLEOTIDE SEQUENCE [LARGE SCALE GENOMIC DNA]</scope>
</reference>
<evidence type="ECO:0000313" key="1">
    <source>
        <dbReference type="EMBL" id="VDP48167.1"/>
    </source>
</evidence>
<keyword evidence="2" id="KW-1185">Reference proteome</keyword>
<organism evidence="2 3">
    <name type="scientific">Heligmosomoides polygyrus</name>
    <name type="common">Parasitic roundworm</name>
    <dbReference type="NCBI Taxonomy" id="6339"/>
    <lineage>
        <taxon>Eukaryota</taxon>
        <taxon>Metazoa</taxon>
        <taxon>Ecdysozoa</taxon>
        <taxon>Nematoda</taxon>
        <taxon>Chromadorea</taxon>
        <taxon>Rhabditida</taxon>
        <taxon>Rhabditina</taxon>
        <taxon>Rhabditomorpha</taxon>
        <taxon>Strongyloidea</taxon>
        <taxon>Heligmosomidae</taxon>
        <taxon>Heligmosomoides</taxon>
    </lineage>
</organism>
<protein>
    <submittedName>
        <fullName evidence="3">Chorismate mutase</fullName>
    </submittedName>
</protein>